<dbReference type="PANTHER" id="PTHR23159:SF31">
    <property type="entry name" value="CENTROSOME-ASSOCIATED PROTEIN CEP250 ISOFORM X1"/>
    <property type="match status" value="1"/>
</dbReference>
<feature type="coiled-coil region" evidence="1">
    <location>
        <begin position="645"/>
        <end position="721"/>
    </location>
</feature>
<dbReference type="Proteomes" id="UP000232323">
    <property type="component" value="Unassembled WGS sequence"/>
</dbReference>
<feature type="coiled-coil region" evidence="1">
    <location>
        <begin position="268"/>
        <end position="295"/>
    </location>
</feature>
<accession>A0A250XM95</accession>
<feature type="compositionally biased region" description="Polar residues" evidence="2">
    <location>
        <begin position="11"/>
        <end position="20"/>
    </location>
</feature>
<feature type="compositionally biased region" description="Polar residues" evidence="2">
    <location>
        <begin position="1734"/>
        <end position="1745"/>
    </location>
</feature>
<reference evidence="3 4" key="1">
    <citation type="submission" date="2017-08" db="EMBL/GenBank/DDBJ databases">
        <title>Acidophilic green algal genome provides insights into adaptation to an acidic environment.</title>
        <authorList>
            <person name="Hirooka S."/>
            <person name="Hirose Y."/>
            <person name="Kanesaki Y."/>
            <person name="Higuchi S."/>
            <person name="Fujiwara T."/>
            <person name="Onuma R."/>
            <person name="Era A."/>
            <person name="Ohbayashi R."/>
            <person name="Uzuka A."/>
            <person name="Nozaki H."/>
            <person name="Yoshikawa H."/>
            <person name="Miyagishima S.Y."/>
        </authorList>
    </citation>
    <scope>NUCLEOTIDE SEQUENCE [LARGE SCALE GENOMIC DNA]</scope>
    <source>
        <strain evidence="3 4">NIES-2499</strain>
    </source>
</reference>
<name>A0A250XM95_9CHLO</name>
<feature type="coiled-coil region" evidence="1">
    <location>
        <begin position="912"/>
        <end position="939"/>
    </location>
</feature>
<feature type="coiled-coil region" evidence="1">
    <location>
        <begin position="1151"/>
        <end position="1185"/>
    </location>
</feature>
<evidence type="ECO:0000313" key="3">
    <source>
        <dbReference type="EMBL" id="GAX83910.1"/>
    </source>
</evidence>
<dbReference type="PANTHER" id="PTHR23159">
    <property type="entry name" value="CENTROSOMAL PROTEIN 2"/>
    <property type="match status" value="1"/>
</dbReference>
<evidence type="ECO:0000313" key="4">
    <source>
        <dbReference type="Proteomes" id="UP000232323"/>
    </source>
</evidence>
<feature type="coiled-coil region" evidence="1">
    <location>
        <begin position="523"/>
        <end position="574"/>
    </location>
</feature>
<sequence>MGHVKIERNQMVDNPTSSQEGPLAQYPAFALVDEQQKWRRVQDWIRMDSLNAIDNSPHPENLLPSILEASERCMPQDELFSNCTDLLSPSSSVINNASKQDPARIQEINQYNAAVDSGVLTEKNLHRGLRESVQKPASNLNSTSVQDLQHAVSSRTHQDIRYGAARRGSDQEIQVDAMNEGFAHDIQMRHALEVGQLQSQIEALQQAFENECLHSARVSQQLQAELLHVRSLTDAEAAARASESSLQERLERTKKAFDSERQRSVEASQTFELNLKEHEMKMDALQELIETLEVNLQGSDDINKGLRRDLDVSLQRERVVLDKMSVLEHRCKDYEQLLDSSSTEVDVLRKELQGMRTKQEARDKRLLQHVEDVEERQIGALQEALHQSKAQNQDLLIGYNSLRAALISCSGALSPASLSAVLLGASDAVSLRAFEEPWGGPEGYNNLHGRLLGMRCITVADSQQVVMRLDAFLSYVKTAILDAERKEAASKAEMDLHVSTLQEDIQACRQSLDENSKEYQVKVSALSAALSSATQRVDELLQELLVSSQKAALADELQKEVERCHHAQQQLELNASQALMLEREAIKAQQVLTVRDVQLAEITKALDEARLLLSQSEEGSKLKEERLMELRDGLCFASVSHEEDVRQLQSKLLKANTDLAAVNDEIQAMRHLLKVSSEEALQLTSLNQDLESTKKCLEEELQESQRESLQAAAELEEMRSSIQQCLKSVLKSFKEKEVFDPANAADDHPLGGQTYSDPEHNKNLQALLLQVTTSHSTLVNGAHISLVITTMSECCTSVMDRLRGSYNRQSEFLDQAKALVQSSITNLTCNLENSTSASHHLDETQAACLSSASSQTCLIALLGKMSIFSSSANQRLSDLAERNHLQDKILGQRNEELANFQLQMKTELTLLNQEASQSLKAASEDYRQLQEQLGAERKSRETALLQVQVTQSELNSMRDIVSNMSAEHLDNTAKLAEKLAVLEEMQVENTGLQLSLADKRHQLECCTASVRRSYLMREHAVYRLSLLRRHATYQRRVNLQVSKQLQNLKREKEIGIKWMSQKDAQLHKLSTEVAQYQSTIADQAKKIGRAENLLPKIEERRHLLEEEKKELVFRVETLTSKLTTAMKDLDLMRHSNLRVSKQASKDIKWEQSTAARQIAAAEERASRAECQVQELVHQLEEAEQGLRHSFNTATKLQKDCEDLRVYSQSLQDQLDLHNIHVKNQSHIPGKSMAVGCEEPGTLSMVSAIDSAHLSNKAPQAPIFADSHLVMDATSSVHIFADATMGCVSNPPLPITRPSGTVTAAKQGLVVSQDSDFGAPSSTPVVSLPLQNHADTISIMMKCLSGSDSGSSEQVLNAKDFRIEELRRLLTQALAENEELKFPSGHTCCARQPHVALLGRDIHLDASEAITAVDIATQTDSSSDSGDVLLAVDLAHPNLSLVPLPSPSVVHDERKRVIRSEETIIRPSGLLEGPICTNCDPDYELPMVSFHGVCCEASSSADICTSSTQLCLTLKQLEVLEGKHFEALRELQSLKESQLSQPVYSSHEQRAEAYQGTIELLSAHGGSSSKASGQHPQSVDPVTRCFTTGAVDLYCYDHHYNLLLDRLASDLAEALTDLRSSQAEAALALAESEGLHEQHRLLLHQVSSLTVENQRLKQETSSPDGRHIRQSLQCLQDQMDVMHGINRDLWSKICQNLGQNFINGLDHVAHNLYPGSSRQTSRHNRSRSSAGAEVPSSNSRDYVTQSARHRHHNRTSHAVRDYEYLLNADPSWGVRIPLEWQLEQVVMERDHLRDALLSLCHEKASRNFNTQLVDSIRSCTTVASRVIEDYSTSSSQVSVMTIAGPCAVNASAICKQELMVASTPGFRCFEHASEHPLSFALEYEIKGRQETVHKIHCLESDLSLAMLKIHELETEVAETRTALASSVVYAAGCVGPAVRPLLQASNEGDSASQLTTSVAPQESKICTIFSRAETQLTQQQAGTSMATWAYREDALSHHEKPPVWLCRPADFCCSEETLQALLGVVKGIEAYAKAREEEISQQCDNMMHSAACHYDYVPAAVKQDDAQLDLLKAMLYQAEMDRDSFRNRHNVLQEQIGVKNLEIRELNNLLQAWEAMRLGKDAQIASLIERNKRNEEANAEKSRTIEALRRQIFNAKY</sequence>
<keyword evidence="4" id="KW-1185">Reference proteome</keyword>
<dbReference type="EMBL" id="BEGY01000110">
    <property type="protein sequence ID" value="GAX83910.1"/>
    <property type="molecule type" value="Genomic_DNA"/>
</dbReference>
<evidence type="ECO:0000256" key="1">
    <source>
        <dbReference type="SAM" id="Coils"/>
    </source>
</evidence>
<dbReference type="STRING" id="1157962.A0A250XM95"/>
<organism evidence="3 4">
    <name type="scientific">Chlamydomonas eustigma</name>
    <dbReference type="NCBI Taxonomy" id="1157962"/>
    <lineage>
        <taxon>Eukaryota</taxon>
        <taxon>Viridiplantae</taxon>
        <taxon>Chlorophyta</taxon>
        <taxon>core chlorophytes</taxon>
        <taxon>Chlorophyceae</taxon>
        <taxon>CS clade</taxon>
        <taxon>Chlamydomonadales</taxon>
        <taxon>Chlamydomonadaceae</taxon>
        <taxon>Chlamydomonas</taxon>
    </lineage>
</organism>
<feature type="compositionally biased region" description="Basic and acidic residues" evidence="2">
    <location>
        <begin position="1"/>
        <end position="10"/>
    </location>
</feature>
<keyword evidence="1" id="KW-0175">Coiled coil</keyword>
<proteinExistence type="predicted"/>
<feature type="region of interest" description="Disordered" evidence="2">
    <location>
        <begin position="1712"/>
        <end position="1754"/>
    </location>
</feature>
<gene>
    <name evidence="3" type="ORF">CEUSTIGMA_g11334.t1</name>
</gene>
<feature type="region of interest" description="Disordered" evidence="2">
    <location>
        <begin position="1"/>
        <end position="20"/>
    </location>
</feature>
<comment type="caution">
    <text evidence="3">The sequence shown here is derived from an EMBL/GenBank/DDBJ whole genome shotgun (WGS) entry which is preliminary data.</text>
</comment>
<protein>
    <submittedName>
        <fullName evidence="3">Uncharacterized protein</fullName>
    </submittedName>
</protein>
<dbReference type="OrthoDB" id="568511at2759"/>
<evidence type="ECO:0000256" key="2">
    <source>
        <dbReference type="SAM" id="MobiDB-lite"/>
    </source>
</evidence>